<evidence type="ECO:0000256" key="1">
    <source>
        <dbReference type="SAM" id="MobiDB-lite"/>
    </source>
</evidence>
<feature type="compositionally biased region" description="Basic and acidic residues" evidence="1">
    <location>
        <begin position="1"/>
        <end position="16"/>
    </location>
</feature>
<feature type="region of interest" description="Disordered" evidence="1">
    <location>
        <begin position="1"/>
        <end position="22"/>
    </location>
</feature>
<organism evidence="2">
    <name type="scientific">Streptomyces sp. R35</name>
    <dbReference type="NCBI Taxonomy" id="3238630"/>
    <lineage>
        <taxon>Bacteria</taxon>
        <taxon>Bacillati</taxon>
        <taxon>Actinomycetota</taxon>
        <taxon>Actinomycetes</taxon>
        <taxon>Kitasatosporales</taxon>
        <taxon>Streptomycetaceae</taxon>
        <taxon>Streptomyces</taxon>
    </lineage>
</organism>
<dbReference type="EMBL" id="CP163440">
    <property type="protein sequence ID" value="XDQ60138.1"/>
    <property type="molecule type" value="Genomic_DNA"/>
</dbReference>
<sequence length="163" mass="18443">MREPSEDELSTPHEGELSTLNESELPLRLPERVWTTPYVGRRFPGSRSVAEKPGLTEGANCQFFAYEVLRHFGLDIPAWRSSDLWADTELTERVRVPRPLDLALFNADDTAWGAHVGVAAGEGKVLHLCREAGRPAVWTLEEFTARERYRTLLGFKRVRPGRA</sequence>
<evidence type="ECO:0000313" key="2">
    <source>
        <dbReference type="EMBL" id="XDQ60138.1"/>
    </source>
</evidence>
<accession>A0AB39S066</accession>
<gene>
    <name evidence="2" type="ORF">AB5J50_04880</name>
</gene>
<dbReference type="SUPFAM" id="SSF54001">
    <property type="entry name" value="Cysteine proteinases"/>
    <property type="match status" value="1"/>
</dbReference>
<name>A0AB39S066_9ACTN</name>
<dbReference type="RefSeq" id="WP_369255213.1">
    <property type="nucleotide sequence ID" value="NZ_CP163440.1"/>
</dbReference>
<dbReference type="AlphaFoldDB" id="A0AB39S066"/>
<keyword evidence="2" id="KW-0378">Hydrolase</keyword>
<dbReference type="InterPro" id="IPR038765">
    <property type="entry name" value="Papain-like_cys_pep_sf"/>
</dbReference>
<dbReference type="GO" id="GO:0016787">
    <property type="term" value="F:hydrolase activity"/>
    <property type="evidence" value="ECO:0007669"/>
    <property type="project" value="UniProtKB-KW"/>
</dbReference>
<proteinExistence type="predicted"/>
<reference evidence="2" key="1">
    <citation type="submission" date="2024-07" db="EMBL/GenBank/DDBJ databases">
        <authorList>
            <person name="Yu S.T."/>
        </authorList>
    </citation>
    <scope>NUCLEOTIDE SEQUENCE</scope>
    <source>
        <strain evidence="2">R35</strain>
    </source>
</reference>
<protein>
    <submittedName>
        <fullName evidence="2">Hydrolase</fullName>
    </submittedName>
</protein>
<dbReference type="Gene3D" id="3.90.1720.10">
    <property type="entry name" value="endopeptidase domain like (from Nostoc punctiforme)"/>
    <property type="match status" value="1"/>
</dbReference>